<comment type="subunit">
    <text evidence="6">Homodimer.</text>
</comment>
<comment type="cofactor">
    <cofactor evidence="6">
        <name>FMN</name>
        <dbReference type="ChEBI" id="CHEBI:58210"/>
    </cofactor>
    <text evidence="6">Binds 1 FMN per subunit.</text>
</comment>
<comment type="function">
    <text evidence="6">Also exhibits azoreductase activity. Catalyzes the reductive cleavage of the azo bond in aromatic azo compounds to the corresponding amines.</text>
</comment>
<comment type="caution">
    <text evidence="6">Lacks conserved residue(s) required for the propagation of feature annotation.</text>
</comment>
<comment type="function">
    <text evidence="6">Quinone reductase that provides resistance to thiol-specific stress caused by electrophilic quinones.</text>
</comment>
<sequence>MHILHIDSAITGEASVSRKLTAEIVARLQAADASATVTYRDLNKGVPAIDTEWFHAVRLAPENPTAEQQKLIDISDAYLQEVKDADVLVIGSPVYNFTLTAQLKNWLDQIARAGQSFRYTEAGPEGLLKGKRAIIAYSAAGTPFGSDLDHASGYLRFILGFLGITDVEFVAADRLAMDRDAGMARAQEAMERIAA</sequence>
<dbReference type="GO" id="GO:0010181">
    <property type="term" value="F:FMN binding"/>
    <property type="evidence" value="ECO:0007669"/>
    <property type="project" value="UniProtKB-UniRule"/>
</dbReference>
<organism evidence="8 9">
    <name type="scientific">Paracoccus alcaliphilus</name>
    <dbReference type="NCBI Taxonomy" id="34002"/>
    <lineage>
        <taxon>Bacteria</taxon>
        <taxon>Pseudomonadati</taxon>
        <taxon>Pseudomonadota</taxon>
        <taxon>Alphaproteobacteria</taxon>
        <taxon>Rhodobacterales</taxon>
        <taxon>Paracoccaceae</taxon>
        <taxon>Paracoccus</taxon>
    </lineage>
</organism>
<dbReference type="InterPro" id="IPR050104">
    <property type="entry name" value="FMN-dep_NADH:Q_OxRdtase_AzoR1"/>
</dbReference>
<evidence type="ECO:0000256" key="3">
    <source>
        <dbReference type="ARBA" id="ARBA00023002"/>
    </source>
</evidence>
<keyword evidence="2 6" id="KW-0288">FMN</keyword>
<evidence type="ECO:0000313" key="9">
    <source>
        <dbReference type="Proteomes" id="UP000199054"/>
    </source>
</evidence>
<dbReference type="STRING" id="34002.SAMN04489859_100484"/>
<dbReference type="GO" id="GO:0016655">
    <property type="term" value="F:oxidoreductase activity, acting on NAD(P)H, quinone or similar compound as acceptor"/>
    <property type="evidence" value="ECO:0007669"/>
    <property type="project" value="InterPro"/>
</dbReference>
<dbReference type="EMBL" id="FODE01000004">
    <property type="protein sequence ID" value="SEN31793.1"/>
    <property type="molecule type" value="Genomic_DNA"/>
</dbReference>
<evidence type="ECO:0000256" key="6">
    <source>
        <dbReference type="HAMAP-Rule" id="MF_01216"/>
    </source>
</evidence>
<dbReference type="Proteomes" id="UP000199054">
    <property type="component" value="Unassembled WGS sequence"/>
</dbReference>
<gene>
    <name evidence="6" type="primary">azoR</name>
    <name evidence="8" type="ORF">SAMN04489859_100484</name>
</gene>
<dbReference type="EC" id="1.7.1.17" evidence="6"/>
<evidence type="ECO:0000256" key="4">
    <source>
        <dbReference type="ARBA" id="ARBA00023027"/>
    </source>
</evidence>
<keyword evidence="9" id="KW-1185">Reference proteome</keyword>
<proteinExistence type="inferred from homology"/>
<dbReference type="SUPFAM" id="SSF52218">
    <property type="entry name" value="Flavoproteins"/>
    <property type="match status" value="1"/>
</dbReference>
<dbReference type="Gene3D" id="3.40.50.360">
    <property type="match status" value="1"/>
</dbReference>
<comment type="catalytic activity">
    <reaction evidence="5">
        <text>N,N-dimethyl-1,4-phenylenediamine + anthranilate + 2 NAD(+) = 2-(4-dimethylaminophenyl)diazenylbenzoate + 2 NADH + 2 H(+)</text>
        <dbReference type="Rhea" id="RHEA:55872"/>
        <dbReference type="ChEBI" id="CHEBI:15378"/>
        <dbReference type="ChEBI" id="CHEBI:15783"/>
        <dbReference type="ChEBI" id="CHEBI:16567"/>
        <dbReference type="ChEBI" id="CHEBI:57540"/>
        <dbReference type="ChEBI" id="CHEBI:57945"/>
        <dbReference type="ChEBI" id="CHEBI:71579"/>
        <dbReference type="EC" id="1.7.1.17"/>
    </reaction>
    <physiologicalReaction direction="right-to-left" evidence="5">
        <dbReference type="Rhea" id="RHEA:55874"/>
    </physiologicalReaction>
</comment>
<dbReference type="PANTHER" id="PTHR43741:SF4">
    <property type="entry name" value="FMN-DEPENDENT NADH:QUINONE OXIDOREDUCTASE"/>
    <property type="match status" value="1"/>
</dbReference>
<protein>
    <recommendedName>
        <fullName evidence="6">FMN dependent NADH:quinone oxidoreductase</fullName>
        <ecNumber evidence="6">1.6.5.-</ecNumber>
    </recommendedName>
    <alternativeName>
        <fullName evidence="6">Azo-dye reductase</fullName>
    </alternativeName>
    <alternativeName>
        <fullName evidence="6">FMN-dependent NADH-azo compound oxidoreductase</fullName>
    </alternativeName>
    <alternativeName>
        <fullName evidence="6">FMN-dependent NADH-azoreductase</fullName>
        <ecNumber evidence="6">1.7.1.17</ecNumber>
    </alternativeName>
</protein>
<comment type="catalytic activity">
    <reaction evidence="6">
        <text>2 a quinone + NADH + H(+) = 2 a 1,4-benzosemiquinone + NAD(+)</text>
        <dbReference type="Rhea" id="RHEA:65952"/>
        <dbReference type="ChEBI" id="CHEBI:15378"/>
        <dbReference type="ChEBI" id="CHEBI:57540"/>
        <dbReference type="ChEBI" id="CHEBI:57945"/>
        <dbReference type="ChEBI" id="CHEBI:132124"/>
        <dbReference type="ChEBI" id="CHEBI:134225"/>
    </reaction>
</comment>
<name>A0A1H8FJ88_9RHOB</name>
<keyword evidence="3 6" id="KW-0560">Oxidoreductase</keyword>
<evidence type="ECO:0000256" key="2">
    <source>
        <dbReference type="ARBA" id="ARBA00022643"/>
    </source>
</evidence>
<comment type="similarity">
    <text evidence="6">Belongs to the azoreductase type 1 family.</text>
</comment>
<accession>A0A1H8FJ88</accession>
<dbReference type="InterPro" id="IPR023048">
    <property type="entry name" value="NADH:quinone_OxRdtase_FMN_depd"/>
</dbReference>
<dbReference type="HAMAP" id="MF_01216">
    <property type="entry name" value="Azoreductase_type1"/>
    <property type="match status" value="1"/>
</dbReference>
<reference evidence="8 9" key="1">
    <citation type="submission" date="2016-10" db="EMBL/GenBank/DDBJ databases">
        <authorList>
            <person name="de Groot N.N."/>
        </authorList>
    </citation>
    <scope>NUCLEOTIDE SEQUENCE [LARGE SCALE GENOMIC DNA]</scope>
    <source>
        <strain evidence="8 9">DSM 8512</strain>
    </source>
</reference>
<dbReference type="AlphaFoldDB" id="A0A1H8FJ88"/>
<evidence type="ECO:0000256" key="5">
    <source>
        <dbReference type="ARBA" id="ARBA00048542"/>
    </source>
</evidence>
<keyword evidence="1 6" id="KW-0285">Flavoprotein</keyword>
<evidence type="ECO:0000259" key="7">
    <source>
        <dbReference type="Pfam" id="PF02525"/>
    </source>
</evidence>
<evidence type="ECO:0000313" key="8">
    <source>
        <dbReference type="EMBL" id="SEN31793.1"/>
    </source>
</evidence>
<dbReference type="GO" id="GO:0016652">
    <property type="term" value="F:oxidoreductase activity, acting on NAD(P)H as acceptor"/>
    <property type="evidence" value="ECO:0007669"/>
    <property type="project" value="UniProtKB-UniRule"/>
</dbReference>
<feature type="binding site" evidence="6">
    <location>
        <begin position="15"/>
        <end position="17"/>
    </location>
    <ligand>
        <name>FMN</name>
        <dbReference type="ChEBI" id="CHEBI:58210"/>
    </ligand>
</feature>
<feature type="domain" description="Flavodoxin-like fold" evidence="7">
    <location>
        <begin position="1"/>
        <end position="193"/>
    </location>
</feature>
<dbReference type="EC" id="1.6.5.-" evidence="6"/>
<dbReference type="GO" id="GO:0009055">
    <property type="term" value="F:electron transfer activity"/>
    <property type="evidence" value="ECO:0007669"/>
    <property type="project" value="UniProtKB-UniRule"/>
</dbReference>
<dbReference type="Pfam" id="PF02525">
    <property type="entry name" value="Flavodoxin_2"/>
    <property type="match status" value="1"/>
</dbReference>
<evidence type="ECO:0000256" key="1">
    <source>
        <dbReference type="ARBA" id="ARBA00022630"/>
    </source>
</evidence>
<dbReference type="InterPro" id="IPR029039">
    <property type="entry name" value="Flavoprotein-like_sf"/>
</dbReference>
<dbReference type="InterPro" id="IPR003680">
    <property type="entry name" value="Flavodoxin_fold"/>
</dbReference>
<dbReference type="PANTHER" id="PTHR43741">
    <property type="entry name" value="FMN-DEPENDENT NADH-AZOREDUCTASE 1"/>
    <property type="match status" value="1"/>
</dbReference>
<keyword evidence="4 6" id="KW-0520">NAD</keyword>